<protein>
    <submittedName>
        <fullName evidence="3">Acetyltransferase</fullName>
    </submittedName>
</protein>
<keyword evidence="4" id="KW-1185">Reference proteome</keyword>
<dbReference type="KEGG" id="mbd:MEBOL_003504"/>
<dbReference type="Gene3D" id="3.40.630.30">
    <property type="match status" value="1"/>
</dbReference>
<dbReference type="Proteomes" id="UP000217289">
    <property type="component" value="Chromosome"/>
</dbReference>
<proteinExistence type="predicted"/>
<feature type="domain" description="N-acetyltransferase" evidence="2">
    <location>
        <begin position="9"/>
        <end position="174"/>
    </location>
</feature>
<evidence type="ECO:0000259" key="2">
    <source>
        <dbReference type="PROSITE" id="PS51186"/>
    </source>
</evidence>
<evidence type="ECO:0000313" key="4">
    <source>
        <dbReference type="Proteomes" id="UP000217289"/>
    </source>
</evidence>
<dbReference type="OrthoDB" id="9803233at2"/>
<dbReference type="CDD" id="cd04301">
    <property type="entry name" value="NAT_SF"/>
    <property type="match status" value="1"/>
</dbReference>
<evidence type="ECO:0000256" key="1">
    <source>
        <dbReference type="ARBA" id="ARBA00022679"/>
    </source>
</evidence>
<organism evidence="3 4">
    <name type="scientific">Melittangium boletus DSM 14713</name>
    <dbReference type="NCBI Taxonomy" id="1294270"/>
    <lineage>
        <taxon>Bacteria</taxon>
        <taxon>Pseudomonadati</taxon>
        <taxon>Myxococcota</taxon>
        <taxon>Myxococcia</taxon>
        <taxon>Myxococcales</taxon>
        <taxon>Cystobacterineae</taxon>
        <taxon>Archangiaceae</taxon>
        <taxon>Melittangium</taxon>
    </lineage>
</organism>
<keyword evidence="1 3" id="KW-0808">Transferase</keyword>
<dbReference type="InterPro" id="IPR000182">
    <property type="entry name" value="GNAT_dom"/>
</dbReference>
<evidence type="ECO:0000313" key="3">
    <source>
        <dbReference type="EMBL" id="ATB30049.1"/>
    </source>
</evidence>
<reference evidence="3 4" key="1">
    <citation type="submission" date="2017-06" db="EMBL/GenBank/DDBJ databases">
        <authorList>
            <person name="Kim H.J."/>
            <person name="Triplett B.A."/>
        </authorList>
    </citation>
    <scope>NUCLEOTIDE SEQUENCE [LARGE SCALE GENOMIC DNA]</scope>
    <source>
        <strain evidence="3 4">DSM 14713</strain>
    </source>
</reference>
<accession>A0A250IDY0</accession>
<name>A0A250IDY0_9BACT</name>
<sequence length="174" mass="19262">MSPHRWEGVVIREARPEDDAAVGELLVESFITQYAQKLPEVRYDETRKRELRDVARRRAVGRVLVAELVGRVVGTVSLWPPGAPGSEAWIPGAADLRQLATAVDFHGQGLSGPLLDAAERLAREWSVPAICLHVRQGAVGVARMYERRGFVREPTGDLALPTLFLEAYVLRFPA</sequence>
<dbReference type="Pfam" id="PF00583">
    <property type="entry name" value="Acetyltransf_1"/>
    <property type="match status" value="1"/>
</dbReference>
<dbReference type="EMBL" id="CP022163">
    <property type="protein sequence ID" value="ATB30049.1"/>
    <property type="molecule type" value="Genomic_DNA"/>
</dbReference>
<dbReference type="AlphaFoldDB" id="A0A250IDY0"/>
<dbReference type="GO" id="GO:0008080">
    <property type="term" value="F:N-acetyltransferase activity"/>
    <property type="evidence" value="ECO:0007669"/>
    <property type="project" value="InterPro"/>
</dbReference>
<dbReference type="PANTHER" id="PTHR13947:SF37">
    <property type="entry name" value="LD18367P"/>
    <property type="match status" value="1"/>
</dbReference>
<dbReference type="InterPro" id="IPR016181">
    <property type="entry name" value="Acyl_CoA_acyltransferase"/>
</dbReference>
<dbReference type="SUPFAM" id="SSF55729">
    <property type="entry name" value="Acyl-CoA N-acyltransferases (Nat)"/>
    <property type="match status" value="1"/>
</dbReference>
<dbReference type="RefSeq" id="WP_095978541.1">
    <property type="nucleotide sequence ID" value="NZ_CP022163.1"/>
</dbReference>
<dbReference type="PROSITE" id="PS51186">
    <property type="entry name" value="GNAT"/>
    <property type="match status" value="1"/>
</dbReference>
<dbReference type="PANTHER" id="PTHR13947">
    <property type="entry name" value="GNAT FAMILY N-ACETYLTRANSFERASE"/>
    <property type="match status" value="1"/>
</dbReference>
<gene>
    <name evidence="3" type="ORF">MEBOL_003504</name>
</gene>
<dbReference type="InterPro" id="IPR050769">
    <property type="entry name" value="NAT_camello-type"/>
</dbReference>